<evidence type="ECO:0000256" key="3">
    <source>
        <dbReference type="ARBA" id="ARBA00022448"/>
    </source>
</evidence>
<keyword evidence="5" id="KW-0256">Endoplasmic reticulum</keyword>
<dbReference type="GO" id="GO:0015031">
    <property type="term" value="P:protein transport"/>
    <property type="evidence" value="ECO:0007669"/>
    <property type="project" value="UniProtKB-KW"/>
</dbReference>
<evidence type="ECO:0000313" key="12">
    <source>
        <dbReference type="EMBL" id="CAE0790056.1"/>
    </source>
</evidence>
<accession>A0A7S4C8D0</accession>
<evidence type="ECO:0000256" key="2">
    <source>
        <dbReference type="ARBA" id="ARBA00007891"/>
    </source>
</evidence>
<evidence type="ECO:0000256" key="7">
    <source>
        <dbReference type="ARBA" id="ARBA00022927"/>
    </source>
</evidence>
<organism evidence="12">
    <name type="scientific">Eutreptiella gymnastica</name>
    <dbReference type="NCBI Taxonomy" id="73025"/>
    <lineage>
        <taxon>Eukaryota</taxon>
        <taxon>Discoba</taxon>
        <taxon>Euglenozoa</taxon>
        <taxon>Euglenida</taxon>
        <taxon>Spirocuta</taxon>
        <taxon>Euglenophyceae</taxon>
        <taxon>Eutreptiales</taxon>
        <taxon>Eutreptiaceae</taxon>
        <taxon>Eutreptiella</taxon>
    </lineage>
</organism>
<protein>
    <recommendedName>
        <fullName evidence="13">Vesicle transport protein USE1</fullName>
    </recommendedName>
</protein>
<dbReference type="EMBL" id="HBJA01003628">
    <property type="protein sequence ID" value="CAE0790056.1"/>
    <property type="molecule type" value="Transcribed_RNA"/>
</dbReference>
<evidence type="ECO:0000256" key="10">
    <source>
        <dbReference type="SAM" id="MobiDB-lite"/>
    </source>
</evidence>
<sequence length="232" mass="26264">MARDAINLQRLLGCCERMVHSSSDFDKLALKMYLEDARVLLSRLPPADKSAEDFGRCIKKLEPFAAGHAMPLHIQRQQLLKRSSGSNAHDPTIPPPTVESAVQNLQDEQLGAGVHERRSKKRTQQQEEEEQEEKEAALDEEQVLGELNDMVTLFKDKAQAIGLAVKQDVKAIEDTEYLMQNSLGKLQAENKRLKTQTATGWKQLIIFSAILALAGLMFVFMIFVMVMFRKRR</sequence>
<dbReference type="PANTHER" id="PTHR13050">
    <property type="entry name" value="USE1-LIKE PROTEIN"/>
    <property type="match status" value="1"/>
</dbReference>
<feature type="transmembrane region" description="Helical" evidence="11">
    <location>
        <begin position="204"/>
        <end position="228"/>
    </location>
</feature>
<keyword evidence="6" id="KW-0931">ER-Golgi transport</keyword>
<comment type="subcellular location">
    <subcellularLocation>
        <location evidence="1">Endoplasmic reticulum membrane</location>
        <topology evidence="1">Single-pass type IV membrane protein</topology>
    </subcellularLocation>
</comment>
<evidence type="ECO:0000256" key="5">
    <source>
        <dbReference type="ARBA" id="ARBA00022824"/>
    </source>
</evidence>
<name>A0A7S4C8D0_9EUGL</name>
<evidence type="ECO:0000256" key="4">
    <source>
        <dbReference type="ARBA" id="ARBA00022692"/>
    </source>
</evidence>
<evidence type="ECO:0000256" key="8">
    <source>
        <dbReference type="ARBA" id="ARBA00022989"/>
    </source>
</evidence>
<evidence type="ECO:0000256" key="9">
    <source>
        <dbReference type="ARBA" id="ARBA00023136"/>
    </source>
</evidence>
<proteinExistence type="inferred from homology"/>
<evidence type="ECO:0000256" key="11">
    <source>
        <dbReference type="SAM" id="Phobius"/>
    </source>
</evidence>
<feature type="region of interest" description="Disordered" evidence="10">
    <location>
        <begin position="109"/>
        <end position="137"/>
    </location>
</feature>
<dbReference type="GO" id="GO:0031201">
    <property type="term" value="C:SNARE complex"/>
    <property type="evidence" value="ECO:0007669"/>
    <property type="project" value="TreeGrafter"/>
</dbReference>
<evidence type="ECO:0000256" key="6">
    <source>
        <dbReference type="ARBA" id="ARBA00022892"/>
    </source>
</evidence>
<dbReference type="PANTHER" id="PTHR13050:SF7">
    <property type="entry name" value="VESICLE TRANSPORT PROTEIN USE1"/>
    <property type="match status" value="1"/>
</dbReference>
<keyword evidence="4 11" id="KW-0812">Transmembrane</keyword>
<dbReference type="InterPro" id="IPR019150">
    <property type="entry name" value="Vesicle_transport_protein_Use1"/>
</dbReference>
<comment type="similarity">
    <text evidence="2">Belongs to the USE1 family.</text>
</comment>
<keyword evidence="7" id="KW-0653">Protein transport</keyword>
<reference evidence="12" key="1">
    <citation type="submission" date="2021-01" db="EMBL/GenBank/DDBJ databases">
        <authorList>
            <person name="Corre E."/>
            <person name="Pelletier E."/>
            <person name="Niang G."/>
            <person name="Scheremetjew M."/>
            <person name="Finn R."/>
            <person name="Kale V."/>
            <person name="Holt S."/>
            <person name="Cochrane G."/>
            <person name="Meng A."/>
            <person name="Brown T."/>
            <person name="Cohen L."/>
        </authorList>
    </citation>
    <scope>NUCLEOTIDE SEQUENCE</scope>
    <source>
        <strain evidence="12">CCMP1594</strain>
    </source>
</reference>
<gene>
    <name evidence="12" type="ORF">EGYM00163_LOCUS1170</name>
</gene>
<dbReference type="GO" id="GO:0005789">
    <property type="term" value="C:endoplasmic reticulum membrane"/>
    <property type="evidence" value="ECO:0007669"/>
    <property type="project" value="UniProtKB-SubCell"/>
</dbReference>
<dbReference type="Pfam" id="PF09753">
    <property type="entry name" value="Use1"/>
    <property type="match status" value="1"/>
</dbReference>
<evidence type="ECO:0008006" key="13">
    <source>
        <dbReference type="Google" id="ProtNLM"/>
    </source>
</evidence>
<dbReference type="GO" id="GO:0005484">
    <property type="term" value="F:SNAP receptor activity"/>
    <property type="evidence" value="ECO:0007669"/>
    <property type="project" value="TreeGrafter"/>
</dbReference>
<dbReference type="AlphaFoldDB" id="A0A7S4C8D0"/>
<keyword evidence="9 11" id="KW-0472">Membrane</keyword>
<keyword evidence="3" id="KW-0813">Transport</keyword>
<dbReference type="GO" id="GO:0006890">
    <property type="term" value="P:retrograde vesicle-mediated transport, Golgi to endoplasmic reticulum"/>
    <property type="evidence" value="ECO:0007669"/>
    <property type="project" value="TreeGrafter"/>
</dbReference>
<keyword evidence="8 11" id="KW-1133">Transmembrane helix</keyword>
<evidence type="ECO:0000256" key="1">
    <source>
        <dbReference type="ARBA" id="ARBA00004163"/>
    </source>
</evidence>
<feature type="compositionally biased region" description="Acidic residues" evidence="10">
    <location>
        <begin position="126"/>
        <end position="137"/>
    </location>
</feature>